<feature type="binding site" evidence="5">
    <location>
        <position position="87"/>
    </location>
    <ligand>
        <name>Zn(2+)</name>
        <dbReference type="ChEBI" id="CHEBI:29105"/>
    </ligand>
</feature>
<comment type="caution">
    <text evidence="7">The sequence shown here is derived from an EMBL/GenBank/DDBJ whole genome shotgun (WGS) entry which is preliminary data.</text>
</comment>
<evidence type="ECO:0000313" key="8">
    <source>
        <dbReference type="Proteomes" id="UP000284751"/>
    </source>
</evidence>
<evidence type="ECO:0000256" key="5">
    <source>
        <dbReference type="PIRSR" id="PIRSR604254-1"/>
    </source>
</evidence>
<dbReference type="GO" id="GO:0046872">
    <property type="term" value="F:metal ion binding"/>
    <property type="evidence" value="ECO:0007669"/>
    <property type="project" value="UniProtKB-KW"/>
</dbReference>
<name>A0A412AV06_9FIRM</name>
<accession>A0A412AV06</accession>
<dbReference type="PANTHER" id="PTHR20855:SF3">
    <property type="entry name" value="LD03007P"/>
    <property type="match status" value="1"/>
</dbReference>
<evidence type="ECO:0000256" key="1">
    <source>
        <dbReference type="ARBA" id="ARBA00004141"/>
    </source>
</evidence>
<dbReference type="Proteomes" id="UP000284751">
    <property type="component" value="Unassembled WGS sequence"/>
</dbReference>
<evidence type="ECO:0000256" key="2">
    <source>
        <dbReference type="ARBA" id="ARBA00022692"/>
    </source>
</evidence>
<evidence type="ECO:0000256" key="6">
    <source>
        <dbReference type="SAM" id="Phobius"/>
    </source>
</evidence>
<dbReference type="GO" id="GO:0016020">
    <property type="term" value="C:membrane"/>
    <property type="evidence" value="ECO:0007669"/>
    <property type="project" value="UniProtKB-SubCell"/>
</dbReference>
<dbReference type="EMBL" id="QRTC01000057">
    <property type="protein sequence ID" value="RGQ36152.1"/>
    <property type="molecule type" value="Genomic_DNA"/>
</dbReference>
<feature type="transmembrane region" description="Helical" evidence="6">
    <location>
        <begin position="154"/>
        <end position="171"/>
    </location>
</feature>
<gene>
    <name evidence="7" type="ORF">DWY99_11875</name>
</gene>
<evidence type="ECO:0000256" key="4">
    <source>
        <dbReference type="ARBA" id="ARBA00023136"/>
    </source>
</evidence>
<keyword evidence="2 6" id="KW-0812">Transmembrane</keyword>
<dbReference type="InterPro" id="IPR004254">
    <property type="entry name" value="AdipoR/HlyIII-related"/>
</dbReference>
<feature type="transmembrane region" description="Helical" evidence="6">
    <location>
        <begin position="100"/>
        <end position="122"/>
    </location>
</feature>
<feature type="transmembrane region" description="Helical" evidence="6">
    <location>
        <begin position="35"/>
        <end position="58"/>
    </location>
</feature>
<feature type="transmembrane region" description="Helical" evidence="6">
    <location>
        <begin position="183"/>
        <end position="202"/>
    </location>
</feature>
<keyword evidence="3 6" id="KW-1133">Transmembrane helix</keyword>
<evidence type="ECO:0000256" key="3">
    <source>
        <dbReference type="ARBA" id="ARBA00022989"/>
    </source>
</evidence>
<organism evidence="7 8">
    <name type="scientific">[Clostridium] leptum</name>
    <dbReference type="NCBI Taxonomy" id="1535"/>
    <lineage>
        <taxon>Bacteria</taxon>
        <taxon>Bacillati</taxon>
        <taxon>Bacillota</taxon>
        <taxon>Clostridia</taxon>
        <taxon>Eubacteriales</taxon>
        <taxon>Oscillospiraceae</taxon>
        <taxon>Oscillospiraceae incertae sedis</taxon>
    </lineage>
</organism>
<keyword evidence="4 6" id="KW-0472">Membrane</keyword>
<keyword evidence="5" id="KW-0862">Zinc</keyword>
<dbReference type="PANTHER" id="PTHR20855">
    <property type="entry name" value="ADIPOR/PROGESTIN RECEPTOR-RELATED"/>
    <property type="match status" value="1"/>
</dbReference>
<protein>
    <submittedName>
        <fullName evidence="7">Hemolysin III family protein</fullName>
    </submittedName>
</protein>
<evidence type="ECO:0000313" key="7">
    <source>
        <dbReference type="EMBL" id="RGQ36152.1"/>
    </source>
</evidence>
<feature type="transmembrane region" description="Helical" evidence="6">
    <location>
        <begin position="64"/>
        <end position="88"/>
    </location>
</feature>
<feature type="transmembrane region" description="Helical" evidence="6">
    <location>
        <begin position="128"/>
        <end position="147"/>
    </location>
</feature>
<comment type="subcellular location">
    <subcellularLocation>
        <location evidence="1">Membrane</location>
        <topology evidence="1">Multi-pass membrane protein</topology>
    </subcellularLocation>
</comment>
<dbReference type="AlphaFoldDB" id="A0A412AV06"/>
<reference evidence="7 8" key="1">
    <citation type="submission" date="2018-08" db="EMBL/GenBank/DDBJ databases">
        <title>A genome reference for cultivated species of the human gut microbiota.</title>
        <authorList>
            <person name="Zou Y."/>
            <person name="Xue W."/>
            <person name="Luo G."/>
        </authorList>
    </citation>
    <scope>NUCLEOTIDE SEQUENCE [LARGE SCALE GENOMIC DNA]</scope>
    <source>
        <strain evidence="7 8">AF28-26</strain>
    </source>
</reference>
<keyword evidence="5" id="KW-0479">Metal-binding</keyword>
<sequence>MALKGEKTVNRLKEEQRKEKRRLLGLPIYSASEEILSAVSHGIGVLLSIAALVLLLVSAPGDPIVIVSLSIYSATLILLYLVSTLYHALGVNKGKRVFRILDHCSIFLLIAGTYTPLSLVIIGGTVGWVLFGVIWAAAVVGIVFNAINLKRFQRLSMVCYICMGWAVIFAAKPLAGSMPFWEIILLLAGGVFYTVGAALYGIGKKRKYVHSSGICSCWREAYSIFSVFTAVCSQK</sequence>
<proteinExistence type="predicted"/>
<dbReference type="Pfam" id="PF03006">
    <property type="entry name" value="HlyIII"/>
    <property type="match status" value="1"/>
</dbReference>